<dbReference type="EMBL" id="BSYO01000033">
    <property type="protein sequence ID" value="GMH27945.1"/>
    <property type="molecule type" value="Genomic_DNA"/>
</dbReference>
<proteinExistence type="predicted"/>
<protein>
    <recommendedName>
        <fullName evidence="3">DUF506 family protein</fullName>
    </recommendedName>
</protein>
<keyword evidence="2" id="KW-1185">Reference proteome</keyword>
<dbReference type="Proteomes" id="UP001279734">
    <property type="component" value="Unassembled WGS sequence"/>
</dbReference>
<comment type="caution">
    <text evidence="1">The sequence shown here is derived from an EMBL/GenBank/DDBJ whole genome shotgun (WGS) entry which is preliminary data.</text>
</comment>
<sequence>MAVFARRTNRLMDPFNEKVRARIFGISNSVSSESEHDGVDSSSPCLSHLVQNFLEDESRAFEMPSAAAVDFQALNSDSEDESVRSDLPGFDDDVIGAAVWNNAEQFRDDLLAHVTKAVEMFCVFKSSKTIFNRNIMAYLRDIGYNAGICKTKWNSSPGGSLCAGNYEFVDVIKSEESVRYFIDADFAGQFEIARETENYSRLQKALPRVFVGRGENLKRIVKVMCDEARRSMKSNALSLPPWRKNRYMQAKWFGPYRRTVCHLPSSSPTKPVIPKITVICRPVEFDTAVDGGRLSAPPATRTR</sequence>
<organism evidence="1 2">
    <name type="scientific">Nepenthes gracilis</name>
    <name type="common">Slender pitcher plant</name>
    <dbReference type="NCBI Taxonomy" id="150966"/>
    <lineage>
        <taxon>Eukaryota</taxon>
        <taxon>Viridiplantae</taxon>
        <taxon>Streptophyta</taxon>
        <taxon>Embryophyta</taxon>
        <taxon>Tracheophyta</taxon>
        <taxon>Spermatophyta</taxon>
        <taxon>Magnoliopsida</taxon>
        <taxon>eudicotyledons</taxon>
        <taxon>Gunneridae</taxon>
        <taxon>Pentapetalae</taxon>
        <taxon>Caryophyllales</taxon>
        <taxon>Nepenthaceae</taxon>
        <taxon>Nepenthes</taxon>
    </lineage>
</organism>
<gene>
    <name evidence="1" type="ORF">Nepgr_029788</name>
</gene>
<dbReference type="PANTHER" id="PTHR31579:SF84">
    <property type="entry name" value="F21O3.6 PROTEIN"/>
    <property type="match status" value="1"/>
</dbReference>
<evidence type="ECO:0000313" key="2">
    <source>
        <dbReference type="Proteomes" id="UP001279734"/>
    </source>
</evidence>
<dbReference type="PANTHER" id="PTHR31579">
    <property type="entry name" value="OS03G0796600 PROTEIN"/>
    <property type="match status" value="1"/>
</dbReference>
<dbReference type="AlphaFoldDB" id="A0AAD3Y568"/>
<evidence type="ECO:0000313" key="1">
    <source>
        <dbReference type="EMBL" id="GMH27945.1"/>
    </source>
</evidence>
<accession>A0AAD3Y568</accession>
<dbReference type="NCBIfam" id="TIGR01615">
    <property type="entry name" value="A_thal_3542"/>
    <property type="match status" value="1"/>
</dbReference>
<name>A0AAD3Y568_NEPGR</name>
<dbReference type="Pfam" id="PF04720">
    <property type="entry name" value="PDDEXK_6"/>
    <property type="match status" value="1"/>
</dbReference>
<reference evidence="1" key="1">
    <citation type="submission" date="2023-05" db="EMBL/GenBank/DDBJ databases">
        <title>Nepenthes gracilis genome sequencing.</title>
        <authorList>
            <person name="Fukushima K."/>
        </authorList>
    </citation>
    <scope>NUCLEOTIDE SEQUENCE</scope>
    <source>
        <strain evidence="1">SING2019-196</strain>
    </source>
</reference>
<dbReference type="InterPro" id="IPR006502">
    <property type="entry name" value="PDDEXK-like"/>
</dbReference>
<evidence type="ECO:0008006" key="3">
    <source>
        <dbReference type="Google" id="ProtNLM"/>
    </source>
</evidence>